<keyword evidence="13 25" id="KW-0862">Zinc</keyword>
<sequence length="1307" mass="147803">MAEKEPGNPAHALFDLFVAAQTCKEVQLKFAELCRHLEVDSQDYRNFYNKLKERLNYWKAKDLWQKIDSRANHSDYEQGKPCAKTKCLVLGAGPCGLRVAIELALLGAQVVLLEKRTSFSRNNVLHLWPYTIRDLRNLGAKKFYGKFCCGSLDHISIRQLQLILLKLALLLGVEVHTGVSFKGLVEPQASGAAGWKALLHPESHPAAAYQFDVFISAGGGRFVPDGFKRKELRGKLAIGITANFVNRHTAAEAQVPEISGVARIYNQKFFQELHTEKGIDLENIVYYKDDTHYFVMTAKKNSLLKKGVIKQDFSDADQLLAPANVNQEALLQYARDAAQFSTGGKLPDMEFALNHAGQQDVAMFDFTCMHRAENASLVRERRGKKLLIGLVGDCLVEPFWPLGTGIARGFLAAFDTAWMVRNWGKGMPHLQVLSERESVYQLLSQTTPENTSKNYNAYSIDPSTRYPNVNVSSIKPKQVQHLYDEDSLDSSSSRPTKKKKDSLASRKQDSLTRLSDLLSWCQKHTAWCNRVQVKDLSQSWKSGLALCALIHHFRPKLIDMSRLKEKDAKFNNQLAFDILQREFGIEPIMSASDMATSKEIDQLSMVLYLTQVHNAFTETPVPKDQSSHKSLSLSRTRSAVFFLNKLKHNSLQRRKESQTAKREERRDEMREEEEQKKDPVSELPPAEPGSSECYFCHQQLYVLERGSAEGKFFHRSCFTCQQCGTTLRQGGYTFYPDTGRFYCEQHSEPVAEKRQEERESEPADPSTGVQDNIQPNKNEQHGDDHKKGKEEEHSEESRANESPQSFRSVKRKSSYKISIDPHCDESTESDILEKQEEEDQLANRAAKDSDKPGIPTDLSTELPCPGAVPAPVPSPRKSRTPSAHSPVPKPRTIHNVVPSPNHSKKCPEKDHTSSTTVPTTVETIASGDHKDDQEEEEAEALEQTENGHHPLGPSDPRPKLSLKKLQLTDEEKTQLVNLSFSQDSDSETPASSSAASTSSSNKPNDGGEEEGYWSGGASSLSHVREKKNRRCFRRKGEPQKPAQIQQGRLRSKFSPWNLSSPRLQQRFSVLRPAVQVQPESDDEVDADGVDDEDEEEEEEEEEDNEEALMTADHYLDGQAGSVKLSAAEKQEMTKLRTLERRAKMSELQRFHKAQSIQRRLEEIEVTFKELEEKGVVLERSLRGEPGSDGSVTMIDDWIELVQQKNDLVSEESDLMVASRQLELEDKQSMLELELRRFMEIDDSEKTEAQQKEEEQILQQMLEVVDMRNSLVAFLEEKRLKELNEETMGSSLLETKRHSTASAQVHWA</sequence>
<proteinExistence type="inferred from homology"/>
<feature type="domain" description="BMERB" evidence="30">
    <location>
        <begin position="1143"/>
        <end position="1290"/>
    </location>
</feature>
<dbReference type="PROSITE" id="PS00478">
    <property type="entry name" value="LIM_DOMAIN_1"/>
    <property type="match status" value="1"/>
</dbReference>
<dbReference type="InterPro" id="IPR036872">
    <property type="entry name" value="CH_dom_sf"/>
</dbReference>
<dbReference type="InterPro" id="IPR050540">
    <property type="entry name" value="F-actin_Monoox_Mical"/>
</dbReference>
<dbReference type="PROSITE" id="PS50021">
    <property type="entry name" value="CH"/>
    <property type="match status" value="1"/>
</dbReference>
<dbReference type="PANTHER" id="PTHR23167:SF35">
    <property type="entry name" value="[F-ACTIN]-MONOOXYGENASE MICAL1"/>
    <property type="match status" value="1"/>
</dbReference>
<dbReference type="Pfam" id="PF01494">
    <property type="entry name" value="FAD_binding_3"/>
    <property type="match status" value="1"/>
</dbReference>
<comment type="catalytic activity">
    <reaction evidence="24">
        <text>L-methionyl-[F-actin] + NADPH + O2 + H(+) = L-methionyl-(R)-S-oxide-[F-actin] + NADP(+) + H2O</text>
        <dbReference type="Rhea" id="RHEA:51308"/>
        <dbReference type="Rhea" id="RHEA-COMP:12953"/>
        <dbReference type="Rhea" id="RHEA-COMP:12956"/>
        <dbReference type="ChEBI" id="CHEBI:15377"/>
        <dbReference type="ChEBI" id="CHEBI:15378"/>
        <dbReference type="ChEBI" id="CHEBI:15379"/>
        <dbReference type="ChEBI" id="CHEBI:16044"/>
        <dbReference type="ChEBI" id="CHEBI:45764"/>
        <dbReference type="ChEBI" id="CHEBI:57783"/>
        <dbReference type="ChEBI" id="CHEBI:58349"/>
        <dbReference type="EC" id="1.14.13.225"/>
    </reaction>
</comment>
<feature type="domain" description="LIM zinc-binding" evidence="29">
    <location>
        <begin position="691"/>
        <end position="753"/>
    </location>
</feature>
<dbReference type="Pfam" id="PF25413">
    <property type="entry name" value="Rossman_Mical"/>
    <property type="match status" value="1"/>
</dbReference>
<feature type="compositionally biased region" description="Basic and acidic residues" evidence="27">
    <location>
        <begin position="778"/>
        <end position="799"/>
    </location>
</feature>
<feature type="domain" description="Calponin-homology (CH)" evidence="28">
    <location>
        <begin position="511"/>
        <end position="617"/>
    </location>
</feature>
<evidence type="ECO:0000256" key="2">
    <source>
        <dbReference type="ARBA" id="ARBA00004214"/>
    </source>
</evidence>
<reference evidence="31 32" key="1">
    <citation type="submission" date="2021-07" db="EMBL/GenBank/DDBJ databases">
        <authorList>
            <person name="Imarazene B."/>
            <person name="Zahm M."/>
            <person name="Klopp C."/>
            <person name="Cabau C."/>
            <person name="Beille S."/>
            <person name="Jouanno E."/>
            <person name="Castinel A."/>
            <person name="Lluch J."/>
            <person name="Gil L."/>
            <person name="Kuchtly C."/>
            <person name="Lopez Roques C."/>
            <person name="Donnadieu C."/>
            <person name="Parrinello H."/>
            <person name="Journot L."/>
            <person name="Du K."/>
            <person name="Schartl M."/>
            <person name="Retaux S."/>
            <person name="Guiguen Y."/>
        </authorList>
    </citation>
    <scope>NUCLEOTIDE SEQUENCE [LARGE SCALE GENOMIC DNA]</scope>
    <source>
        <strain evidence="31">Pach_M1</strain>
        <tissue evidence="31">Testis</tissue>
    </source>
</reference>
<keyword evidence="11" id="KW-0967">Endosome</keyword>
<dbReference type="GO" id="GO:0005856">
    <property type="term" value="C:cytoskeleton"/>
    <property type="evidence" value="ECO:0007669"/>
    <property type="project" value="UniProtKB-SubCell"/>
</dbReference>
<keyword evidence="19" id="KW-0472">Membrane</keyword>
<dbReference type="Gene3D" id="3.50.50.60">
    <property type="entry name" value="FAD/NAD(P)-binding domain"/>
    <property type="match status" value="1"/>
</dbReference>
<gene>
    <name evidence="31" type="primary">MICAL1</name>
    <name evidence="31" type="ORF">AMEX_G16108</name>
</gene>
<evidence type="ECO:0000256" key="7">
    <source>
        <dbReference type="ARBA" id="ARBA00012709"/>
    </source>
</evidence>
<evidence type="ECO:0000259" key="29">
    <source>
        <dbReference type="PROSITE" id="PS50023"/>
    </source>
</evidence>
<dbReference type="Pfam" id="PF00412">
    <property type="entry name" value="LIM"/>
    <property type="match status" value="1"/>
</dbReference>
<feature type="compositionally biased region" description="Acidic residues" evidence="27">
    <location>
        <begin position="1079"/>
        <end position="1106"/>
    </location>
</feature>
<evidence type="ECO:0000256" key="13">
    <source>
        <dbReference type="ARBA" id="ARBA00022833"/>
    </source>
</evidence>
<evidence type="ECO:0000256" key="4">
    <source>
        <dbReference type="ARBA" id="ARBA00004608"/>
    </source>
</evidence>
<dbReference type="GO" id="GO:0120501">
    <property type="term" value="F:F-actin monooxygenase activity"/>
    <property type="evidence" value="ECO:0007669"/>
    <property type="project" value="UniProtKB-EC"/>
</dbReference>
<evidence type="ECO:0000256" key="19">
    <source>
        <dbReference type="ARBA" id="ARBA00023136"/>
    </source>
</evidence>
<dbReference type="SUPFAM" id="SSF51905">
    <property type="entry name" value="FAD/NAD(P)-binding domain"/>
    <property type="match status" value="1"/>
</dbReference>
<dbReference type="EC" id="1.6.3.1" evidence="6"/>
<evidence type="ECO:0000256" key="18">
    <source>
        <dbReference type="ARBA" id="ARBA00023054"/>
    </source>
</evidence>
<keyword evidence="12" id="KW-0274">FAD</keyword>
<dbReference type="InterPro" id="IPR036188">
    <property type="entry name" value="FAD/NAD-bd_sf"/>
</dbReference>
<dbReference type="InterPro" id="IPR002938">
    <property type="entry name" value="FAD-bd"/>
</dbReference>
<dbReference type="Pfam" id="PF12130">
    <property type="entry name" value="bMERB_dom"/>
    <property type="match status" value="1"/>
</dbReference>
<keyword evidence="10 25" id="KW-0479">Metal-binding</keyword>
<evidence type="ECO:0000256" key="5">
    <source>
        <dbReference type="ARBA" id="ARBA00008223"/>
    </source>
</evidence>
<dbReference type="SMART" id="SM00132">
    <property type="entry name" value="LIM"/>
    <property type="match status" value="1"/>
</dbReference>
<dbReference type="GO" id="GO:0010008">
    <property type="term" value="C:endosome membrane"/>
    <property type="evidence" value="ECO:0007669"/>
    <property type="project" value="UniProtKB-SubCell"/>
</dbReference>
<feature type="coiled-coil region" evidence="26">
    <location>
        <begin position="1153"/>
        <end position="1180"/>
    </location>
</feature>
<dbReference type="InterPro" id="IPR057494">
    <property type="entry name" value="Rossman_Mical"/>
</dbReference>
<evidence type="ECO:0000256" key="17">
    <source>
        <dbReference type="ARBA" id="ARBA00023038"/>
    </source>
</evidence>
<dbReference type="InterPro" id="IPR001781">
    <property type="entry name" value="Znf_LIM"/>
</dbReference>
<evidence type="ECO:0000256" key="24">
    <source>
        <dbReference type="ARBA" id="ARBA00049522"/>
    </source>
</evidence>
<dbReference type="EMBL" id="JAICCE010000013">
    <property type="protein sequence ID" value="KAG9269124.1"/>
    <property type="molecule type" value="Genomic_DNA"/>
</dbReference>
<dbReference type="GO" id="GO:0030496">
    <property type="term" value="C:midbody"/>
    <property type="evidence" value="ECO:0007669"/>
    <property type="project" value="UniProtKB-SubCell"/>
</dbReference>
<evidence type="ECO:0000256" key="14">
    <source>
        <dbReference type="ARBA" id="ARBA00022857"/>
    </source>
</evidence>
<evidence type="ECO:0000256" key="15">
    <source>
        <dbReference type="ARBA" id="ARBA00023002"/>
    </source>
</evidence>
<dbReference type="PANTHER" id="PTHR23167">
    <property type="entry name" value="CALPONIN HOMOLOGY DOMAIN-CONTAINING PROTEIN DDB_G0272472-RELATED"/>
    <property type="match status" value="1"/>
</dbReference>
<evidence type="ECO:0000256" key="8">
    <source>
        <dbReference type="ARBA" id="ARBA00022490"/>
    </source>
</evidence>
<comment type="subcellular location">
    <subcellularLocation>
        <location evidence="3">Cytoplasm</location>
        <location evidence="3">Cytoskeleton</location>
    </subcellularLocation>
    <subcellularLocation>
        <location evidence="4">Endosome membrane</location>
    </subcellularLocation>
    <subcellularLocation>
        <location evidence="2">Midbody</location>
    </subcellularLocation>
</comment>
<evidence type="ECO:0000256" key="26">
    <source>
        <dbReference type="SAM" id="Coils"/>
    </source>
</evidence>
<dbReference type="EC" id="1.14.13.225" evidence="7"/>
<dbReference type="InterPro" id="IPR001715">
    <property type="entry name" value="CH_dom"/>
</dbReference>
<dbReference type="FunFam" id="3.50.50.60:FF:000004">
    <property type="entry name" value="protein-methionine sulfoxide oxidase MICAL2 isoform X1"/>
    <property type="match status" value="1"/>
</dbReference>
<feature type="region of interest" description="Disordered" evidence="27">
    <location>
        <begin position="748"/>
        <end position="1057"/>
    </location>
</feature>
<keyword evidence="8" id="KW-0963">Cytoplasm</keyword>
<evidence type="ECO:0000256" key="11">
    <source>
        <dbReference type="ARBA" id="ARBA00022753"/>
    </source>
</evidence>
<dbReference type="Proteomes" id="UP000752171">
    <property type="component" value="Unassembled WGS sequence"/>
</dbReference>
<evidence type="ECO:0000256" key="16">
    <source>
        <dbReference type="ARBA" id="ARBA00023033"/>
    </source>
</evidence>
<evidence type="ECO:0000256" key="12">
    <source>
        <dbReference type="ARBA" id="ARBA00022827"/>
    </source>
</evidence>
<dbReference type="Gene3D" id="1.10.418.10">
    <property type="entry name" value="Calponin-like domain"/>
    <property type="match status" value="1"/>
</dbReference>
<evidence type="ECO:0000256" key="10">
    <source>
        <dbReference type="ARBA" id="ARBA00022723"/>
    </source>
</evidence>
<evidence type="ECO:0000313" key="31">
    <source>
        <dbReference type="EMBL" id="KAG9269124.1"/>
    </source>
</evidence>
<comment type="cofactor">
    <cofactor evidence="1">
        <name>FAD</name>
        <dbReference type="ChEBI" id="CHEBI:57692"/>
    </cofactor>
</comment>
<evidence type="ECO:0000259" key="30">
    <source>
        <dbReference type="PROSITE" id="PS51848"/>
    </source>
</evidence>
<comment type="catalytic activity">
    <reaction evidence="23">
        <text>NADPH + O2 + H(+) = H2O2 + NADP(+)</text>
        <dbReference type="Rhea" id="RHEA:11260"/>
        <dbReference type="ChEBI" id="CHEBI:15378"/>
        <dbReference type="ChEBI" id="CHEBI:15379"/>
        <dbReference type="ChEBI" id="CHEBI:16240"/>
        <dbReference type="ChEBI" id="CHEBI:57783"/>
        <dbReference type="ChEBI" id="CHEBI:58349"/>
        <dbReference type="EC" id="1.6.3.1"/>
    </reaction>
</comment>
<comment type="similarity">
    <text evidence="5">Belongs to the Mical family.</text>
</comment>
<feature type="compositionally biased region" description="Low complexity" evidence="27">
    <location>
        <begin position="981"/>
        <end position="1000"/>
    </location>
</feature>
<protein>
    <recommendedName>
        <fullName evidence="22">Molecule interacting with CasL protein 1</fullName>
        <ecNumber evidence="7">1.14.13.225</ecNumber>
        <ecNumber evidence="6">1.6.3.1</ecNumber>
    </recommendedName>
</protein>
<dbReference type="InterPro" id="IPR022735">
    <property type="entry name" value="bMERB_dom"/>
</dbReference>
<evidence type="ECO:0000313" key="32">
    <source>
        <dbReference type="Proteomes" id="UP000752171"/>
    </source>
</evidence>
<keyword evidence="18 26" id="KW-0175">Coiled coil</keyword>
<feature type="compositionally biased region" description="Polar residues" evidence="27">
    <location>
        <begin position="1042"/>
        <end position="1057"/>
    </location>
</feature>
<evidence type="ECO:0000256" key="23">
    <source>
        <dbReference type="ARBA" id="ARBA00048762"/>
    </source>
</evidence>
<keyword evidence="16" id="KW-0503">Monooxygenase</keyword>
<dbReference type="SMART" id="SM00033">
    <property type="entry name" value="CH"/>
    <property type="match status" value="1"/>
</dbReference>
<comment type="caution">
    <text evidence="31">The sequence shown here is derived from an EMBL/GenBank/DDBJ whole genome shotgun (WGS) entry which is preliminary data.</text>
</comment>
<evidence type="ECO:0000256" key="27">
    <source>
        <dbReference type="SAM" id="MobiDB-lite"/>
    </source>
</evidence>
<dbReference type="OrthoDB" id="20799at2759"/>
<feature type="region of interest" description="Disordered" evidence="27">
    <location>
        <begin position="483"/>
        <end position="505"/>
    </location>
</feature>
<keyword evidence="20" id="KW-0009">Actin-binding</keyword>
<evidence type="ECO:0000256" key="1">
    <source>
        <dbReference type="ARBA" id="ARBA00001974"/>
    </source>
</evidence>
<dbReference type="PROSITE" id="PS50023">
    <property type="entry name" value="LIM_DOMAIN_2"/>
    <property type="match status" value="1"/>
</dbReference>
<dbReference type="GO" id="GO:0003779">
    <property type="term" value="F:actin binding"/>
    <property type="evidence" value="ECO:0007669"/>
    <property type="project" value="UniProtKB-KW"/>
</dbReference>
<name>A0A8T2LDZ3_ASTMX</name>
<keyword evidence="17 25" id="KW-0440">LIM domain</keyword>
<feature type="region of interest" description="Disordered" evidence="27">
    <location>
        <begin position="651"/>
        <end position="690"/>
    </location>
</feature>
<keyword evidence="14" id="KW-0521">NADP</keyword>
<evidence type="ECO:0000256" key="3">
    <source>
        <dbReference type="ARBA" id="ARBA00004245"/>
    </source>
</evidence>
<evidence type="ECO:0000256" key="22">
    <source>
        <dbReference type="ARBA" id="ARBA00044245"/>
    </source>
</evidence>
<dbReference type="SUPFAM" id="SSF57716">
    <property type="entry name" value="Glucocorticoid receptor-like (DNA-binding domain)"/>
    <property type="match status" value="2"/>
</dbReference>
<evidence type="ECO:0000256" key="6">
    <source>
        <dbReference type="ARBA" id="ARBA00012698"/>
    </source>
</evidence>
<accession>A0A8T2LDZ3</accession>
<dbReference type="CDD" id="cd22198">
    <property type="entry name" value="CH_MICAL_EHBP-like"/>
    <property type="match status" value="1"/>
</dbReference>
<keyword evidence="15" id="KW-0560">Oxidoreductase</keyword>
<evidence type="ECO:0000256" key="9">
    <source>
        <dbReference type="ARBA" id="ARBA00022630"/>
    </source>
</evidence>
<dbReference type="GO" id="GO:0016174">
    <property type="term" value="F:NAD(P)H oxidase H2O2-forming activity"/>
    <property type="evidence" value="ECO:0007669"/>
    <property type="project" value="UniProtKB-EC"/>
</dbReference>
<feature type="compositionally biased region" description="Acidic residues" evidence="27">
    <location>
        <begin position="933"/>
        <end position="942"/>
    </location>
</feature>
<evidence type="ECO:0000256" key="21">
    <source>
        <dbReference type="ARBA" id="ARBA00023212"/>
    </source>
</evidence>
<dbReference type="Gene3D" id="2.10.110.10">
    <property type="entry name" value="Cysteine Rich Protein"/>
    <property type="match status" value="1"/>
</dbReference>
<evidence type="ECO:0000256" key="20">
    <source>
        <dbReference type="ARBA" id="ARBA00023203"/>
    </source>
</evidence>
<dbReference type="SMART" id="SM01203">
    <property type="entry name" value="DUF3585"/>
    <property type="match status" value="1"/>
</dbReference>
<dbReference type="PROSITE" id="PS51848">
    <property type="entry name" value="BMERB"/>
    <property type="match status" value="1"/>
</dbReference>
<feature type="compositionally biased region" description="Low complexity" evidence="27">
    <location>
        <begin position="913"/>
        <end position="923"/>
    </location>
</feature>
<feature type="region of interest" description="Disordered" evidence="27">
    <location>
        <begin position="1069"/>
        <end position="1107"/>
    </location>
</feature>
<feature type="compositionally biased region" description="Basic and acidic residues" evidence="27">
    <location>
        <begin position="653"/>
        <end position="680"/>
    </location>
</feature>
<feature type="compositionally biased region" description="Polar residues" evidence="27">
    <location>
        <begin position="767"/>
        <end position="777"/>
    </location>
</feature>
<evidence type="ECO:0000256" key="25">
    <source>
        <dbReference type="PROSITE-ProRule" id="PRU00125"/>
    </source>
</evidence>
<evidence type="ECO:0000259" key="28">
    <source>
        <dbReference type="PROSITE" id="PS50021"/>
    </source>
</evidence>
<dbReference type="Pfam" id="PF00307">
    <property type="entry name" value="CH"/>
    <property type="match status" value="1"/>
</dbReference>
<keyword evidence="21" id="KW-0206">Cytoskeleton</keyword>
<keyword evidence="9" id="KW-0285">Flavoprotein</keyword>
<feature type="compositionally biased region" description="Basic residues" evidence="27">
    <location>
        <begin position="1024"/>
        <end position="1033"/>
    </location>
</feature>
<dbReference type="GO" id="GO:0071949">
    <property type="term" value="F:FAD binding"/>
    <property type="evidence" value="ECO:0007669"/>
    <property type="project" value="InterPro"/>
</dbReference>
<organism evidence="31 32">
    <name type="scientific">Astyanax mexicanus</name>
    <name type="common">Blind cave fish</name>
    <name type="synonym">Astyanax fasciatus mexicanus</name>
    <dbReference type="NCBI Taxonomy" id="7994"/>
    <lineage>
        <taxon>Eukaryota</taxon>
        <taxon>Metazoa</taxon>
        <taxon>Chordata</taxon>
        <taxon>Craniata</taxon>
        <taxon>Vertebrata</taxon>
        <taxon>Euteleostomi</taxon>
        <taxon>Actinopterygii</taxon>
        <taxon>Neopterygii</taxon>
        <taxon>Teleostei</taxon>
        <taxon>Ostariophysi</taxon>
        <taxon>Characiformes</taxon>
        <taxon>Characoidei</taxon>
        <taxon>Acestrorhamphidae</taxon>
        <taxon>Acestrorhamphinae</taxon>
        <taxon>Astyanax</taxon>
    </lineage>
</organism>
<feature type="compositionally biased region" description="Basic and acidic residues" evidence="27">
    <location>
        <begin position="748"/>
        <end position="761"/>
    </location>
</feature>
<dbReference type="GO" id="GO:0046872">
    <property type="term" value="F:metal ion binding"/>
    <property type="evidence" value="ECO:0007669"/>
    <property type="project" value="UniProtKB-KW"/>
</dbReference>
<dbReference type="SUPFAM" id="SSF47576">
    <property type="entry name" value="Calponin-homology domain, CH-domain"/>
    <property type="match status" value="1"/>
</dbReference>
<feature type="compositionally biased region" description="Acidic residues" evidence="27">
    <location>
        <begin position="826"/>
        <end position="840"/>
    </location>
</feature>